<dbReference type="GO" id="GO:0012505">
    <property type="term" value="C:endomembrane system"/>
    <property type="evidence" value="ECO:0007669"/>
    <property type="project" value="UniProtKB-SubCell"/>
</dbReference>
<keyword evidence="9" id="KW-0479">Metal-binding</keyword>
<comment type="pathway">
    <text evidence="4">Protein modification; protein glycosylation.</text>
</comment>
<organism evidence="14 15">
    <name type="scientific">Coemansia thaxteri</name>
    <dbReference type="NCBI Taxonomy" id="2663907"/>
    <lineage>
        <taxon>Eukaryota</taxon>
        <taxon>Fungi</taxon>
        <taxon>Fungi incertae sedis</taxon>
        <taxon>Zoopagomycota</taxon>
        <taxon>Kickxellomycotina</taxon>
        <taxon>Kickxellomycetes</taxon>
        <taxon>Kickxellales</taxon>
        <taxon>Kickxellaceae</taxon>
        <taxon>Coemansia</taxon>
    </lineage>
</organism>
<reference evidence="14" key="1">
    <citation type="submission" date="2022-07" db="EMBL/GenBank/DDBJ databases">
        <title>Phylogenomic reconstructions and comparative analyses of Kickxellomycotina fungi.</title>
        <authorList>
            <person name="Reynolds N.K."/>
            <person name="Stajich J.E."/>
            <person name="Barry K."/>
            <person name="Grigoriev I.V."/>
            <person name="Crous P."/>
            <person name="Smith M.E."/>
        </authorList>
    </citation>
    <scope>NUCLEOTIDE SEQUENCE</scope>
    <source>
        <strain evidence="14">IMI 214461</strain>
    </source>
</reference>
<keyword evidence="15" id="KW-1185">Reference proteome</keyword>
<evidence type="ECO:0000256" key="1">
    <source>
        <dbReference type="ARBA" id="ARBA00001936"/>
    </source>
</evidence>
<name>A0A9W8B779_9FUNG</name>
<accession>A0A9W8B779</accession>
<gene>
    <name evidence="14" type="primary">STT3_2</name>
    <name evidence="14" type="ORF">H4R26_005670</name>
</gene>
<evidence type="ECO:0000256" key="3">
    <source>
        <dbReference type="ARBA" id="ARBA00004127"/>
    </source>
</evidence>
<comment type="subcellular location">
    <subcellularLocation>
        <location evidence="3">Endomembrane system</location>
        <topology evidence="3">Multi-pass membrane protein</topology>
    </subcellularLocation>
</comment>
<keyword evidence="7 14" id="KW-0808">Transferase</keyword>
<proteinExistence type="inferred from homology"/>
<evidence type="ECO:0000256" key="8">
    <source>
        <dbReference type="ARBA" id="ARBA00022692"/>
    </source>
</evidence>
<evidence type="ECO:0000256" key="5">
    <source>
        <dbReference type="ARBA" id="ARBA00010810"/>
    </source>
</evidence>
<evidence type="ECO:0000256" key="9">
    <source>
        <dbReference type="ARBA" id="ARBA00022723"/>
    </source>
</evidence>
<dbReference type="GO" id="GO:0043687">
    <property type="term" value="P:post-translational protein modification"/>
    <property type="evidence" value="ECO:0007669"/>
    <property type="project" value="TreeGrafter"/>
</dbReference>
<dbReference type="EC" id="2.4.99.18" evidence="14"/>
<keyword evidence="12" id="KW-0472">Membrane</keyword>
<keyword evidence="6 14" id="KW-0328">Glycosyltransferase</keyword>
<keyword evidence="11" id="KW-1133">Transmembrane helix</keyword>
<dbReference type="GO" id="GO:0046872">
    <property type="term" value="F:metal ion binding"/>
    <property type="evidence" value="ECO:0007669"/>
    <property type="project" value="UniProtKB-KW"/>
</dbReference>
<evidence type="ECO:0000256" key="10">
    <source>
        <dbReference type="ARBA" id="ARBA00022842"/>
    </source>
</evidence>
<comment type="similarity">
    <text evidence="5">Belongs to the STT3 family.</text>
</comment>
<evidence type="ECO:0000256" key="6">
    <source>
        <dbReference type="ARBA" id="ARBA00022676"/>
    </source>
</evidence>
<comment type="cofactor">
    <cofactor evidence="2">
        <name>Mg(2+)</name>
        <dbReference type="ChEBI" id="CHEBI:18420"/>
    </cofactor>
</comment>
<dbReference type="EMBL" id="JANBQF010001168">
    <property type="protein sequence ID" value="KAJ1997865.1"/>
    <property type="molecule type" value="Genomic_DNA"/>
</dbReference>
<keyword evidence="13" id="KW-0464">Manganese</keyword>
<evidence type="ECO:0000256" key="2">
    <source>
        <dbReference type="ARBA" id="ARBA00001946"/>
    </source>
</evidence>
<keyword evidence="8" id="KW-0812">Transmembrane</keyword>
<evidence type="ECO:0000313" key="14">
    <source>
        <dbReference type="EMBL" id="KAJ1997865.1"/>
    </source>
</evidence>
<dbReference type="Proteomes" id="UP001150907">
    <property type="component" value="Unassembled WGS sequence"/>
</dbReference>
<evidence type="ECO:0000256" key="13">
    <source>
        <dbReference type="ARBA" id="ARBA00023211"/>
    </source>
</evidence>
<sequence>MKNSLMHKMSYYRFDEIMGGKGFDRVRKQKLPSSVTLDNFEEAYTTENWLVRVYKVKDLDNFGRSHHAIAKF</sequence>
<comment type="caution">
    <text evidence="14">The sequence shown here is derived from an EMBL/GenBank/DDBJ whole genome shotgun (WGS) entry which is preliminary data.</text>
</comment>
<dbReference type="PANTHER" id="PTHR13872">
    <property type="entry name" value="DOLICHYL-DIPHOSPHOOLIGOSACCHARIDE--PROTEIN GLYCOSYLTRANSFERASE SUBUNIT"/>
    <property type="match status" value="1"/>
</dbReference>
<evidence type="ECO:0000256" key="12">
    <source>
        <dbReference type="ARBA" id="ARBA00023136"/>
    </source>
</evidence>
<evidence type="ECO:0000256" key="7">
    <source>
        <dbReference type="ARBA" id="ARBA00022679"/>
    </source>
</evidence>
<dbReference type="GO" id="GO:0016020">
    <property type="term" value="C:membrane"/>
    <property type="evidence" value="ECO:0007669"/>
    <property type="project" value="InterPro"/>
</dbReference>
<dbReference type="PANTHER" id="PTHR13872:SF1">
    <property type="entry name" value="DOLICHYL-DIPHOSPHOOLIGOSACCHARIDE--PROTEIN GLYCOSYLTRANSFERASE SUBUNIT STT3B"/>
    <property type="match status" value="1"/>
</dbReference>
<protein>
    <submittedName>
        <fullName evidence="14">Oligosaccharyl transferase stt3 subunit</fullName>
        <ecNumber evidence="14">2.4.99.18</ecNumber>
    </submittedName>
</protein>
<dbReference type="AlphaFoldDB" id="A0A9W8B779"/>
<dbReference type="GO" id="GO:0004579">
    <property type="term" value="F:dolichyl-diphosphooligosaccharide-protein glycotransferase activity"/>
    <property type="evidence" value="ECO:0007669"/>
    <property type="project" value="UniProtKB-EC"/>
</dbReference>
<evidence type="ECO:0000313" key="15">
    <source>
        <dbReference type="Proteomes" id="UP001150907"/>
    </source>
</evidence>
<comment type="cofactor">
    <cofactor evidence="1">
        <name>Mn(2+)</name>
        <dbReference type="ChEBI" id="CHEBI:29035"/>
    </cofactor>
</comment>
<evidence type="ECO:0000256" key="4">
    <source>
        <dbReference type="ARBA" id="ARBA00004922"/>
    </source>
</evidence>
<keyword evidence="10" id="KW-0460">Magnesium</keyword>
<dbReference type="GO" id="GO:0018279">
    <property type="term" value="P:protein N-linked glycosylation via asparagine"/>
    <property type="evidence" value="ECO:0007669"/>
    <property type="project" value="TreeGrafter"/>
</dbReference>
<evidence type="ECO:0000256" key="11">
    <source>
        <dbReference type="ARBA" id="ARBA00022989"/>
    </source>
</evidence>
<dbReference type="InterPro" id="IPR003674">
    <property type="entry name" value="Oligo_trans_STT3"/>
</dbReference>
<dbReference type="OrthoDB" id="10261066at2759"/>